<feature type="transmembrane region" description="Helical" evidence="7">
    <location>
        <begin position="123"/>
        <end position="140"/>
    </location>
</feature>
<dbReference type="PANTHER" id="PTHR23511:SF34">
    <property type="entry name" value="SYNAPTIC VESICLE GLYCOPROTEIN 2"/>
    <property type="match status" value="1"/>
</dbReference>
<evidence type="ECO:0000256" key="6">
    <source>
        <dbReference type="ARBA" id="ARBA00023136"/>
    </source>
</evidence>
<dbReference type="InterPro" id="IPR020846">
    <property type="entry name" value="MFS_dom"/>
</dbReference>
<feature type="transmembrane region" description="Helical" evidence="7">
    <location>
        <begin position="181"/>
        <end position="202"/>
    </location>
</feature>
<protein>
    <recommendedName>
        <fullName evidence="8">Major facilitator superfamily (MFS) profile domain-containing protein</fullName>
    </recommendedName>
</protein>
<accession>A0A0B6ZZI6</accession>
<evidence type="ECO:0000313" key="9">
    <source>
        <dbReference type="EMBL" id="CEK73757.1"/>
    </source>
</evidence>
<dbReference type="EMBL" id="HACG01026892">
    <property type="protein sequence ID" value="CEK73757.1"/>
    <property type="molecule type" value="Transcribed_RNA"/>
</dbReference>
<feature type="transmembrane region" description="Helical" evidence="7">
    <location>
        <begin position="324"/>
        <end position="344"/>
    </location>
</feature>
<proteinExistence type="inferred from homology"/>
<evidence type="ECO:0000259" key="8">
    <source>
        <dbReference type="PROSITE" id="PS50850"/>
    </source>
</evidence>
<sequence>MWNKITDDIRESSVDERSKLLDDDEEADVHRKGTKTSLMTYEEALFACGTGKFHIILLLLCGWAVSSDAIEVLSVSFLLPSATCDLSMTTSDKGWLNSIVFLGMMVGGYFWGSMADKWGRRNILMWSLLVNGIGNVASSVSQVFWLFLIFRFVSGVGVGGSMPVVFTYYTEFQHKSRRGSMISLLATFWMAGNIVAAEYLSFVSGDFTFHSWRVFVALCTVPSLTSAAMFVLMPESPKYLLQMGKEIDAITVLHHVHATNKSKTPLELEALVFTDADMDSYVAPGTRKVKPRTDKFWRNIKLTILKLLESTAILFRKPLRRTTVVLLIINFTLAFGYYGLFLWFPELFSRIDKYGGTFCNVLTGNGTDNGTVCEQPGNSVYVESFLTSISNLPGNILSIFIVEKIGRKALLATSMVLSGISVFFLWFVQTKWQNVLMSCIFGAVSVCGFNMLDVLQTELFPTDVRSTAFGVQTGSLRVGAILGNIIFGELVDVYCAIPMLLVAVLLAFGGLASLWLPNTTGIDIH</sequence>
<dbReference type="Pfam" id="PF07690">
    <property type="entry name" value="MFS_1"/>
    <property type="match status" value="1"/>
</dbReference>
<feature type="transmembrane region" description="Helical" evidence="7">
    <location>
        <begin position="493"/>
        <end position="516"/>
    </location>
</feature>
<dbReference type="GO" id="GO:0016020">
    <property type="term" value="C:membrane"/>
    <property type="evidence" value="ECO:0007669"/>
    <property type="project" value="UniProtKB-SubCell"/>
</dbReference>
<evidence type="ECO:0000256" key="7">
    <source>
        <dbReference type="SAM" id="Phobius"/>
    </source>
</evidence>
<evidence type="ECO:0000256" key="5">
    <source>
        <dbReference type="ARBA" id="ARBA00022989"/>
    </source>
</evidence>
<keyword evidence="6 7" id="KW-0472">Membrane</keyword>
<dbReference type="PROSITE" id="PS00217">
    <property type="entry name" value="SUGAR_TRANSPORT_2"/>
    <property type="match status" value="1"/>
</dbReference>
<dbReference type="GO" id="GO:0022857">
    <property type="term" value="F:transmembrane transporter activity"/>
    <property type="evidence" value="ECO:0007669"/>
    <property type="project" value="InterPro"/>
</dbReference>
<feature type="transmembrane region" description="Helical" evidence="7">
    <location>
        <begin position="146"/>
        <end position="169"/>
    </location>
</feature>
<dbReference type="PROSITE" id="PS50850">
    <property type="entry name" value="MFS"/>
    <property type="match status" value="1"/>
</dbReference>
<organism evidence="9">
    <name type="scientific">Arion vulgaris</name>
    <dbReference type="NCBI Taxonomy" id="1028688"/>
    <lineage>
        <taxon>Eukaryota</taxon>
        <taxon>Metazoa</taxon>
        <taxon>Spiralia</taxon>
        <taxon>Lophotrochozoa</taxon>
        <taxon>Mollusca</taxon>
        <taxon>Gastropoda</taxon>
        <taxon>Heterobranchia</taxon>
        <taxon>Euthyneura</taxon>
        <taxon>Panpulmonata</taxon>
        <taxon>Eupulmonata</taxon>
        <taxon>Stylommatophora</taxon>
        <taxon>Helicina</taxon>
        <taxon>Arionoidea</taxon>
        <taxon>Arionidae</taxon>
        <taxon>Arion</taxon>
    </lineage>
</organism>
<comment type="similarity">
    <text evidence="2">Belongs to the major facilitator superfamily.</text>
</comment>
<feature type="domain" description="Major facilitator superfamily (MFS) profile" evidence="8">
    <location>
        <begin position="55"/>
        <end position="521"/>
    </location>
</feature>
<evidence type="ECO:0000256" key="4">
    <source>
        <dbReference type="ARBA" id="ARBA00022692"/>
    </source>
</evidence>
<feature type="transmembrane region" description="Helical" evidence="7">
    <location>
        <begin position="435"/>
        <end position="455"/>
    </location>
</feature>
<name>A0A0B6ZZI6_9EUPU</name>
<dbReference type="InterPro" id="IPR005829">
    <property type="entry name" value="Sugar_transporter_CS"/>
</dbReference>
<dbReference type="Gene3D" id="1.20.1250.20">
    <property type="entry name" value="MFS general substrate transporter like domains"/>
    <property type="match status" value="1"/>
</dbReference>
<dbReference type="Pfam" id="PF00083">
    <property type="entry name" value="Sugar_tr"/>
    <property type="match status" value="1"/>
</dbReference>
<evidence type="ECO:0000256" key="2">
    <source>
        <dbReference type="ARBA" id="ARBA00008335"/>
    </source>
</evidence>
<dbReference type="InterPro" id="IPR011701">
    <property type="entry name" value="MFS"/>
</dbReference>
<keyword evidence="4 7" id="KW-0812">Transmembrane</keyword>
<keyword evidence="5 7" id="KW-1133">Transmembrane helix</keyword>
<dbReference type="FunFam" id="1.20.1250.20:FF:000232">
    <property type="entry name" value="Organic cation/carnitine transporter 7"/>
    <property type="match status" value="1"/>
</dbReference>
<comment type="subcellular location">
    <subcellularLocation>
        <location evidence="1">Membrane</location>
        <topology evidence="1">Multi-pass membrane protein</topology>
    </subcellularLocation>
</comment>
<feature type="transmembrane region" description="Helical" evidence="7">
    <location>
        <begin position="95"/>
        <end position="111"/>
    </location>
</feature>
<dbReference type="SUPFAM" id="SSF103473">
    <property type="entry name" value="MFS general substrate transporter"/>
    <property type="match status" value="1"/>
</dbReference>
<gene>
    <name evidence="9" type="primary">ORF88134</name>
</gene>
<feature type="transmembrane region" description="Helical" evidence="7">
    <location>
        <begin position="44"/>
        <end position="65"/>
    </location>
</feature>
<dbReference type="AlphaFoldDB" id="A0A0B6ZZI6"/>
<evidence type="ECO:0000256" key="1">
    <source>
        <dbReference type="ARBA" id="ARBA00004141"/>
    </source>
</evidence>
<dbReference type="PROSITE" id="PS00216">
    <property type="entry name" value="SUGAR_TRANSPORT_1"/>
    <property type="match status" value="1"/>
</dbReference>
<dbReference type="InterPro" id="IPR036259">
    <property type="entry name" value="MFS_trans_sf"/>
</dbReference>
<reference evidence="9" key="1">
    <citation type="submission" date="2014-12" db="EMBL/GenBank/DDBJ databases">
        <title>Insight into the proteome of Arion vulgaris.</title>
        <authorList>
            <person name="Aradska J."/>
            <person name="Bulat T."/>
            <person name="Smidak R."/>
            <person name="Sarate P."/>
            <person name="Gangsoo J."/>
            <person name="Sialana F."/>
            <person name="Bilban M."/>
            <person name="Lubec G."/>
        </authorList>
    </citation>
    <scope>NUCLEOTIDE SEQUENCE</scope>
    <source>
        <tissue evidence="9">Skin</tissue>
    </source>
</reference>
<keyword evidence="3" id="KW-0813">Transport</keyword>
<dbReference type="PANTHER" id="PTHR23511">
    <property type="entry name" value="SYNAPTIC VESICLE GLYCOPROTEIN 2"/>
    <property type="match status" value="1"/>
</dbReference>
<feature type="transmembrane region" description="Helical" evidence="7">
    <location>
        <begin position="409"/>
        <end position="429"/>
    </location>
</feature>
<evidence type="ECO:0000256" key="3">
    <source>
        <dbReference type="ARBA" id="ARBA00022448"/>
    </source>
</evidence>
<dbReference type="InterPro" id="IPR005828">
    <property type="entry name" value="MFS_sugar_transport-like"/>
</dbReference>
<feature type="transmembrane region" description="Helical" evidence="7">
    <location>
        <begin position="214"/>
        <end position="233"/>
    </location>
</feature>